<feature type="region of interest" description="Disordered" evidence="1">
    <location>
        <begin position="467"/>
        <end position="486"/>
    </location>
</feature>
<dbReference type="SUPFAM" id="SSF49373">
    <property type="entry name" value="Invasin/intimin cell-adhesion fragments"/>
    <property type="match status" value="1"/>
</dbReference>
<feature type="compositionally biased region" description="Pro residues" evidence="1">
    <location>
        <begin position="473"/>
        <end position="484"/>
    </location>
</feature>
<proteinExistence type="predicted"/>
<feature type="chain" id="PRO_5046995428" description="Big-1 domain-containing protein" evidence="2">
    <location>
        <begin position="21"/>
        <end position="515"/>
    </location>
</feature>
<organism evidence="3 4">
    <name type="scientific">Pyxidicoccus parkwayensis</name>
    <dbReference type="NCBI Taxonomy" id="2813578"/>
    <lineage>
        <taxon>Bacteria</taxon>
        <taxon>Pseudomonadati</taxon>
        <taxon>Myxococcota</taxon>
        <taxon>Myxococcia</taxon>
        <taxon>Myxococcales</taxon>
        <taxon>Cystobacterineae</taxon>
        <taxon>Myxococcaceae</taxon>
        <taxon>Pyxidicoccus</taxon>
    </lineage>
</organism>
<accession>A0ABX7PBK3</accession>
<reference evidence="3 4" key="1">
    <citation type="submission" date="2021-02" db="EMBL/GenBank/DDBJ databases">
        <title>De Novo genome assembly of isolated myxobacteria.</title>
        <authorList>
            <person name="Stevens D.C."/>
        </authorList>
    </citation>
    <scope>NUCLEOTIDE SEQUENCE [LARGE SCALE GENOMIC DNA]</scope>
    <source>
        <strain evidence="4">SCPEA02</strain>
    </source>
</reference>
<evidence type="ECO:0000256" key="1">
    <source>
        <dbReference type="SAM" id="MobiDB-lite"/>
    </source>
</evidence>
<feature type="signal peptide" evidence="2">
    <location>
        <begin position="1"/>
        <end position="20"/>
    </location>
</feature>
<gene>
    <name evidence="3" type="ORF">JY651_23860</name>
</gene>
<evidence type="ECO:0000313" key="4">
    <source>
        <dbReference type="Proteomes" id="UP000662747"/>
    </source>
</evidence>
<keyword evidence="2" id="KW-0732">Signal</keyword>
<dbReference type="EMBL" id="CP071090">
    <property type="protein sequence ID" value="QSQ27750.1"/>
    <property type="molecule type" value="Genomic_DNA"/>
</dbReference>
<dbReference type="InterPro" id="IPR013783">
    <property type="entry name" value="Ig-like_fold"/>
</dbReference>
<dbReference type="RefSeq" id="WP_206729267.1">
    <property type="nucleotide sequence ID" value="NZ_CP071090.1"/>
</dbReference>
<evidence type="ECO:0000256" key="2">
    <source>
        <dbReference type="SAM" id="SignalP"/>
    </source>
</evidence>
<dbReference type="InterPro" id="IPR008964">
    <property type="entry name" value="Invasin/intimin_cell_adhesion"/>
</dbReference>
<evidence type="ECO:0000313" key="3">
    <source>
        <dbReference type="EMBL" id="QSQ27750.1"/>
    </source>
</evidence>
<protein>
    <recommendedName>
        <fullName evidence="5">Big-1 domain-containing protein</fullName>
    </recommendedName>
</protein>
<name>A0ABX7PBK3_9BACT</name>
<dbReference type="Gene3D" id="2.60.40.10">
    <property type="entry name" value="Immunoglobulins"/>
    <property type="match status" value="1"/>
</dbReference>
<keyword evidence="4" id="KW-1185">Reference proteome</keyword>
<sequence length="515" mass="54973">MRPGLAPWVAFASVMFVACAPPPPATLEFVDQSPAQPRLGEITTLRFRAVDANGQPQAGAKVSFALQSPVPGVELSPEEGTTNVGDGIVSVQLVARGGRVASVVVIATATGSEGETKTAISPVVSFAGAGANSRQLTFQCGSFSGVGSGLHHAIGAWDETRNLIAGVKVRCIAHVGDRNGDGVIGAQVSFLTEAGTIGPSAETSTDVVGNAEVLYKSSYPLPQDVEPGTFTWSPAKDLTHTGDYIAPLWMHPFLWVENPVAAYGAVIDPQAPRPEPRRPDPIRPGIINNPRDNLVSLIAVTNGEEAFNDDNNNGVWDPGEFFEDLTEPFVDNNDNGTWDPGERFVDANGDGKWNGKNEKFDESTVIWAQERILWTGWPHALDAREVLRQIRPPVGTDETTFIVEHFGAQTVSFLVSDPWYNRIAQNSEDDGCTGGASGPVEVAPVVTGIAMTYPAFKFESYSVKDVHEQPSEGTPPPESNPPVPWEVAPTCYYTAAQLEGHKVGVVGPTVKGRVK</sequence>
<dbReference type="Proteomes" id="UP000662747">
    <property type="component" value="Chromosome"/>
</dbReference>
<dbReference type="PROSITE" id="PS51257">
    <property type="entry name" value="PROKAR_LIPOPROTEIN"/>
    <property type="match status" value="1"/>
</dbReference>
<feature type="region of interest" description="Disordered" evidence="1">
    <location>
        <begin position="267"/>
        <end position="288"/>
    </location>
</feature>
<evidence type="ECO:0008006" key="5">
    <source>
        <dbReference type="Google" id="ProtNLM"/>
    </source>
</evidence>